<name>A0A2W1DJD5_9PLEO</name>
<reference evidence="5" key="4">
    <citation type="journal article" date="2022" name="Microb. Genom.">
        <title>A global pangenome for the wheat fungal pathogen Pyrenophora tritici-repentis and prediction of effector protein structural homology.</title>
        <authorList>
            <person name="Moolhuijzen P.M."/>
            <person name="See P.T."/>
            <person name="Shi G."/>
            <person name="Powell H.R."/>
            <person name="Cockram J."/>
            <person name="Jorgensen L.N."/>
            <person name="Benslimane H."/>
            <person name="Strelkov S.E."/>
            <person name="Turner J."/>
            <person name="Liu Z."/>
            <person name="Moffat C.S."/>
        </authorList>
    </citation>
    <scope>NUCLEOTIDE SEQUENCE [LARGE SCALE GENOMIC DNA]</scope>
</reference>
<evidence type="ECO:0000313" key="5">
    <source>
        <dbReference type="Proteomes" id="UP000249757"/>
    </source>
</evidence>
<dbReference type="EMBL" id="NRDI02000001">
    <property type="protein sequence ID" value="KAI1519897.1"/>
    <property type="molecule type" value="Genomic_DNA"/>
</dbReference>
<reference evidence="3" key="3">
    <citation type="journal article" date="2022" name="bioRxiv">
        <title>A global pangenome for the wheat fungal pathogen Pyrenophora tritici-repentis and prediction of effector protein structural homology.</title>
        <authorList>
            <person name="Moolhuijzen P."/>
            <person name="See P.T."/>
            <person name="Shi G."/>
            <person name="Powell H.R."/>
            <person name="Cockram J."/>
            <person name="Jorgensen L.N."/>
            <person name="Benslimane H."/>
            <person name="Strelkov S.E."/>
            <person name="Turner J."/>
            <person name="Liu Z."/>
            <person name="Moffat C.S."/>
        </authorList>
    </citation>
    <scope>NUCLEOTIDE SEQUENCE</scope>
    <source>
        <strain evidence="3">86-124</strain>
    </source>
</reference>
<protein>
    <submittedName>
        <fullName evidence="2">Uncharacterized protein</fullName>
    </submittedName>
</protein>
<feature type="compositionally biased region" description="Basic and acidic residues" evidence="1">
    <location>
        <begin position="78"/>
        <end position="109"/>
    </location>
</feature>
<gene>
    <name evidence="3" type="ORF">Ptr86124_000265</name>
    <name evidence="2" type="ORF">PtrM4_002800</name>
</gene>
<dbReference type="Proteomes" id="UP000249757">
    <property type="component" value="Unassembled WGS sequence"/>
</dbReference>
<evidence type="ECO:0000313" key="3">
    <source>
        <dbReference type="EMBL" id="KAI1519897.1"/>
    </source>
</evidence>
<evidence type="ECO:0000256" key="1">
    <source>
        <dbReference type="SAM" id="MobiDB-lite"/>
    </source>
</evidence>
<proteinExistence type="predicted"/>
<sequence>MEMQNTGIRRETVVYKEPESTEKSGTAGDAKVDKKTKPINVLNNAIETGNILRSEHHNMTATTTQGDYQPRGMIPVTETHELHGHGGGEDKVKHIEHMEYDTNSEHEYPDISDDEDEHEGAYEHSGDEESVEGDYSSDEEDEDVKTEQKDLTAPSAYK</sequence>
<feature type="compositionally biased region" description="Acidic residues" evidence="1">
    <location>
        <begin position="128"/>
        <end position="144"/>
    </location>
</feature>
<reference evidence="2" key="1">
    <citation type="journal article" date="2018" name="BMC Genomics">
        <title>Comparative genomics of the wheat fungal pathogen Pyrenophora tritici-repentis reveals chromosomal variations and genome plasticity.</title>
        <authorList>
            <person name="Moolhuijzen P."/>
            <person name="See P.T."/>
            <person name="Hane J.K."/>
            <person name="Shi G."/>
            <person name="Liu Z."/>
            <person name="Oliver R.P."/>
            <person name="Moffat C.S."/>
        </authorList>
    </citation>
    <scope>NUCLEOTIDE SEQUENCE [LARGE SCALE GENOMIC DNA]</scope>
    <source>
        <strain evidence="2">M4</strain>
    </source>
</reference>
<keyword evidence="5" id="KW-1185">Reference proteome</keyword>
<accession>A0A2W1DJD5</accession>
<dbReference type="EMBL" id="NQIK02000001">
    <property type="protein sequence ID" value="KAF7576040.1"/>
    <property type="molecule type" value="Genomic_DNA"/>
</dbReference>
<reference evidence="3" key="2">
    <citation type="submission" date="2021-05" db="EMBL/GenBank/DDBJ databases">
        <authorList>
            <person name="Moolhuijzen P.M."/>
            <person name="Moffat C.S."/>
        </authorList>
    </citation>
    <scope>NUCLEOTIDE SEQUENCE</scope>
    <source>
        <strain evidence="3">86-124</strain>
    </source>
</reference>
<feature type="compositionally biased region" description="Basic and acidic residues" evidence="1">
    <location>
        <begin position="8"/>
        <end position="22"/>
    </location>
</feature>
<evidence type="ECO:0000313" key="2">
    <source>
        <dbReference type="EMBL" id="KAF7576040.1"/>
    </source>
</evidence>
<dbReference type="Proteomes" id="UP000245464">
    <property type="component" value="Chromosome 1"/>
</dbReference>
<dbReference type="OrthoDB" id="10496819at2759"/>
<feature type="region of interest" description="Disordered" evidence="1">
    <location>
        <begin position="78"/>
        <end position="158"/>
    </location>
</feature>
<dbReference type="AlphaFoldDB" id="A0A2W1DJD5"/>
<organism evidence="2 4">
    <name type="scientific">Pyrenophora tritici-repentis</name>
    <dbReference type="NCBI Taxonomy" id="45151"/>
    <lineage>
        <taxon>Eukaryota</taxon>
        <taxon>Fungi</taxon>
        <taxon>Dikarya</taxon>
        <taxon>Ascomycota</taxon>
        <taxon>Pezizomycotina</taxon>
        <taxon>Dothideomycetes</taxon>
        <taxon>Pleosporomycetidae</taxon>
        <taxon>Pleosporales</taxon>
        <taxon>Pleosporineae</taxon>
        <taxon>Pleosporaceae</taxon>
        <taxon>Pyrenophora</taxon>
    </lineage>
</organism>
<feature type="region of interest" description="Disordered" evidence="1">
    <location>
        <begin position="1"/>
        <end position="32"/>
    </location>
</feature>
<comment type="caution">
    <text evidence="2">The sequence shown here is derived from an EMBL/GenBank/DDBJ whole genome shotgun (WGS) entry which is preliminary data.</text>
</comment>
<evidence type="ECO:0000313" key="4">
    <source>
        <dbReference type="Proteomes" id="UP000245464"/>
    </source>
</evidence>